<dbReference type="CDD" id="cd02110">
    <property type="entry name" value="SO_family_Moco_dimer"/>
    <property type="match status" value="1"/>
</dbReference>
<gene>
    <name evidence="7" type="ORF">JYU29_06085</name>
</gene>
<dbReference type="Gene3D" id="3.90.420.10">
    <property type="entry name" value="Oxidoreductase, molybdopterin-binding domain"/>
    <property type="match status" value="1"/>
</dbReference>
<accession>A0ABS5RVL4</accession>
<dbReference type="Proteomes" id="UP001297272">
    <property type="component" value="Unassembled WGS sequence"/>
</dbReference>
<dbReference type="InterPro" id="IPR000572">
    <property type="entry name" value="OxRdtase_Mopterin-bd_dom"/>
</dbReference>
<dbReference type="Pfam" id="PF00174">
    <property type="entry name" value="Oxidored_molyb"/>
    <property type="match status" value="1"/>
</dbReference>
<proteinExistence type="predicted"/>
<feature type="domain" description="Moybdenum cofactor oxidoreductase dimerisation" evidence="6">
    <location>
        <begin position="248"/>
        <end position="364"/>
    </location>
</feature>
<dbReference type="InterPro" id="IPR036374">
    <property type="entry name" value="OxRdtase_Mopterin-bd_sf"/>
</dbReference>
<dbReference type="InterPro" id="IPR008335">
    <property type="entry name" value="Mopterin_OxRdtase_euk"/>
</dbReference>
<evidence type="ECO:0000256" key="3">
    <source>
        <dbReference type="ARBA" id="ARBA00022723"/>
    </source>
</evidence>
<evidence type="ECO:0000256" key="1">
    <source>
        <dbReference type="ARBA" id="ARBA00001924"/>
    </source>
</evidence>
<dbReference type="InterPro" id="IPR005066">
    <property type="entry name" value="MoCF_OxRdtse_dimer"/>
</dbReference>
<dbReference type="PANTHER" id="PTHR19372">
    <property type="entry name" value="SULFITE REDUCTASE"/>
    <property type="match status" value="1"/>
</dbReference>
<evidence type="ECO:0000259" key="6">
    <source>
        <dbReference type="Pfam" id="PF03404"/>
    </source>
</evidence>
<evidence type="ECO:0000313" key="8">
    <source>
        <dbReference type="Proteomes" id="UP001297272"/>
    </source>
</evidence>
<keyword evidence="3" id="KW-0479">Metal-binding</keyword>
<evidence type="ECO:0000256" key="2">
    <source>
        <dbReference type="ARBA" id="ARBA00022505"/>
    </source>
</evidence>
<reference evidence="7 8" key="1">
    <citation type="submission" date="2021-03" db="EMBL/GenBank/DDBJ databases">
        <title>Tianweitania aestuarii sp. nov., isolated from a tidal flat.</title>
        <authorList>
            <person name="Park S."/>
            <person name="Yoon J.-H."/>
        </authorList>
    </citation>
    <scope>NUCLEOTIDE SEQUENCE [LARGE SCALE GENOMIC DNA]</scope>
    <source>
        <strain evidence="7 8">BSSL-BM11</strain>
    </source>
</reference>
<feature type="domain" description="Oxidoreductase molybdopterin-binding" evidence="5">
    <location>
        <begin position="52"/>
        <end position="220"/>
    </location>
</feature>
<dbReference type="Gene3D" id="2.60.40.650">
    <property type="match status" value="1"/>
</dbReference>
<protein>
    <submittedName>
        <fullName evidence="7">Sulfite oxidase</fullName>
    </submittedName>
</protein>
<evidence type="ECO:0000259" key="5">
    <source>
        <dbReference type="Pfam" id="PF00174"/>
    </source>
</evidence>
<name>A0ABS5RVL4_9HYPH</name>
<evidence type="ECO:0000313" key="7">
    <source>
        <dbReference type="EMBL" id="MBS9720254.1"/>
    </source>
</evidence>
<dbReference type="PRINTS" id="PR00407">
    <property type="entry name" value="EUMOPTERIN"/>
</dbReference>
<dbReference type="InterPro" id="IPR014756">
    <property type="entry name" value="Ig_E-set"/>
</dbReference>
<sequence>MHINGEVERLKSEKPSLVLLPDESLNAETPLPLLKNALTPVDAFFVRNNGRMPFDEPPATWSLTVDGHVDHPREFTLSALRDTFETVTVTAVLECAGNGRAGFDPATDGLAWGRGAVGCARWTGVRMRDVLNACGICAEAVYTGHHSPDLAQDGSGPAISRGLPINRALAPETLIAWAMNDVDLALHHGAPLRVVAPGAPGSAWQKWLSRIEVRHRVHDGEKMNGTDYRLPNKPVQPGEPLDPAIFEVIERMPVNTLITSPNEDARLRVGDPIHVTGFAWSGEGSITKVHVSKDEGRTWVEAELEPEGHRYAWRGFETTLRCDGGETAIIARAEDASGAVQPLGQAIWNPRGYCNNAAHRINVQPIR</sequence>
<dbReference type="RefSeq" id="WP_213983804.1">
    <property type="nucleotide sequence ID" value="NZ_JAFMNX010000001.1"/>
</dbReference>
<evidence type="ECO:0000256" key="4">
    <source>
        <dbReference type="ARBA" id="ARBA00023002"/>
    </source>
</evidence>
<comment type="cofactor">
    <cofactor evidence="1">
        <name>Mo-molybdopterin</name>
        <dbReference type="ChEBI" id="CHEBI:71302"/>
    </cofactor>
</comment>
<keyword evidence="4" id="KW-0560">Oxidoreductase</keyword>
<dbReference type="Pfam" id="PF03404">
    <property type="entry name" value="Mo-co_dimer"/>
    <property type="match status" value="1"/>
</dbReference>
<dbReference type="SUPFAM" id="SSF56524">
    <property type="entry name" value="Oxidoreductase molybdopterin-binding domain"/>
    <property type="match status" value="1"/>
</dbReference>
<organism evidence="7 8">
    <name type="scientific">Tianweitania aestuarii</name>
    <dbReference type="NCBI Taxonomy" id="2814886"/>
    <lineage>
        <taxon>Bacteria</taxon>
        <taxon>Pseudomonadati</taxon>
        <taxon>Pseudomonadota</taxon>
        <taxon>Alphaproteobacteria</taxon>
        <taxon>Hyphomicrobiales</taxon>
        <taxon>Phyllobacteriaceae</taxon>
        <taxon>Tianweitania</taxon>
    </lineage>
</organism>
<comment type="caution">
    <text evidence="7">The sequence shown here is derived from an EMBL/GenBank/DDBJ whole genome shotgun (WGS) entry which is preliminary data.</text>
</comment>
<keyword evidence="8" id="KW-1185">Reference proteome</keyword>
<dbReference type="PANTHER" id="PTHR19372:SF7">
    <property type="entry name" value="SULFITE OXIDASE, MITOCHONDRIAL"/>
    <property type="match status" value="1"/>
</dbReference>
<dbReference type="SUPFAM" id="SSF81296">
    <property type="entry name" value="E set domains"/>
    <property type="match status" value="1"/>
</dbReference>
<keyword evidence="2" id="KW-0500">Molybdenum</keyword>
<dbReference type="EMBL" id="JAFMNX010000001">
    <property type="protein sequence ID" value="MBS9720254.1"/>
    <property type="molecule type" value="Genomic_DNA"/>
</dbReference>